<evidence type="ECO:0000313" key="3">
    <source>
        <dbReference type="EMBL" id="MBO8444029.1"/>
    </source>
</evidence>
<reference evidence="3" key="2">
    <citation type="journal article" date="2021" name="PeerJ">
        <title>Extensive microbial diversity within the chicken gut microbiome revealed by metagenomics and culture.</title>
        <authorList>
            <person name="Gilroy R."/>
            <person name="Ravi A."/>
            <person name="Getino M."/>
            <person name="Pursley I."/>
            <person name="Horton D.L."/>
            <person name="Alikhan N.F."/>
            <person name="Baker D."/>
            <person name="Gharbi K."/>
            <person name="Hall N."/>
            <person name="Watson M."/>
            <person name="Adriaenssens E.M."/>
            <person name="Foster-Nyarko E."/>
            <person name="Jarju S."/>
            <person name="Secka A."/>
            <person name="Antonio M."/>
            <person name="Oren A."/>
            <person name="Chaudhuri R.R."/>
            <person name="La Ragione R."/>
            <person name="Hildebrand F."/>
            <person name="Pallen M.J."/>
        </authorList>
    </citation>
    <scope>NUCLEOTIDE SEQUENCE</scope>
    <source>
        <strain evidence="3">11167</strain>
    </source>
</reference>
<dbReference type="Proteomes" id="UP000823633">
    <property type="component" value="Unassembled WGS sequence"/>
</dbReference>
<name>A0A9D9HAK3_9SPIR</name>
<dbReference type="SUPFAM" id="SSF51735">
    <property type="entry name" value="NAD(P)-binding Rossmann-fold domains"/>
    <property type="match status" value="1"/>
</dbReference>
<feature type="domain" description="XdhC Rossmann" evidence="2">
    <location>
        <begin position="96"/>
        <end position="216"/>
    </location>
</feature>
<dbReference type="NCBIfam" id="TIGR03309">
    <property type="entry name" value="matur_yqeB"/>
    <property type="match status" value="1"/>
</dbReference>
<protein>
    <submittedName>
        <fullName evidence="3">EF2563 family selenium-dependent molybdenum hydroxylase system protein</fullName>
    </submittedName>
</protein>
<feature type="domain" description="XdhC- CoxI" evidence="1">
    <location>
        <begin position="14"/>
        <end position="74"/>
    </location>
</feature>
<evidence type="ECO:0000259" key="1">
    <source>
        <dbReference type="Pfam" id="PF02625"/>
    </source>
</evidence>
<dbReference type="InterPro" id="IPR052698">
    <property type="entry name" value="MoCofactor_Util/Proc"/>
</dbReference>
<dbReference type="InterPro" id="IPR036291">
    <property type="entry name" value="NAD(P)-bd_dom_sf"/>
</dbReference>
<dbReference type="PANTHER" id="PTHR30388:SF6">
    <property type="entry name" value="XANTHINE DEHYDROGENASE SUBUNIT A-RELATED"/>
    <property type="match status" value="1"/>
</dbReference>
<reference evidence="3" key="1">
    <citation type="submission" date="2020-10" db="EMBL/GenBank/DDBJ databases">
        <authorList>
            <person name="Gilroy R."/>
        </authorList>
    </citation>
    <scope>NUCLEOTIDE SEQUENCE</scope>
    <source>
        <strain evidence="3">11167</strain>
    </source>
</reference>
<gene>
    <name evidence="3" type="ORF">IAC42_09805</name>
</gene>
<dbReference type="InterPro" id="IPR017695">
    <property type="entry name" value="Se-dep_Mo_hydrolase_YqeB"/>
</dbReference>
<evidence type="ECO:0000259" key="2">
    <source>
        <dbReference type="Pfam" id="PF13478"/>
    </source>
</evidence>
<dbReference type="EMBL" id="JADIMU010000067">
    <property type="protein sequence ID" value="MBO8444029.1"/>
    <property type="molecule type" value="Genomic_DNA"/>
</dbReference>
<dbReference type="InterPro" id="IPR027051">
    <property type="entry name" value="XdhC_Rossmann_dom"/>
</dbReference>
<dbReference type="InterPro" id="IPR003777">
    <property type="entry name" value="XdhC_CoxI"/>
</dbReference>
<dbReference type="PANTHER" id="PTHR30388">
    <property type="entry name" value="ALDEHYDE OXIDOREDUCTASE MOLYBDENUM COFACTOR ASSEMBLY PROTEIN"/>
    <property type="match status" value="1"/>
</dbReference>
<sequence length="495" mass="52846">MAVFEKAAALERLNRPFALASIVSSRGVVPRRSGRMLFAKDGEREGTLGGHRIEEEVAREAAICLEEGRGRRVTVAAGHGEVDIMIDPVNTARCAIIIGHGHVGRAVAESLWRVGYEIEVCDIVDVECPFASHIHTGEDWRSALAGVEVTKDCAIVVTTHDKDEVLGKLDVSKAFYVGVLSSRSRAVPGKDIFMPMGLDLGGESPQEIAVAVTAEIMAARVGRLPEPMGLRRGRLVVVRGAGDLATGTIIRLHRAGLDVVALETARPTQVRRNVSLAEAVWDGRTSVDGVEAVLIHEPSEAFRVLDEGAVPILVDPDCGSLQLLRPAVLVDAIMAKRNLGTRRDMAGLVIGLGPGFEAGVDVDAVVETKRGHTLGRVIRKGSAIPNTGIPGEIAGHSLDRVVRSSRAGVFRALRTFGDLVHKGDVLAYVDDEPQTSAIDGIVRGMLHDGLEVTEGFKIADVDPRGESVDWHTPSDKAYAIAGAVLELVEAFFAGR</sequence>
<organism evidence="3 4">
    <name type="scientific">Candidatus Aphodenecus pullistercoris</name>
    <dbReference type="NCBI Taxonomy" id="2840669"/>
    <lineage>
        <taxon>Bacteria</taxon>
        <taxon>Pseudomonadati</taxon>
        <taxon>Spirochaetota</taxon>
        <taxon>Spirochaetia</taxon>
        <taxon>Spirochaetales</taxon>
        <taxon>Candidatus Aphodenecus</taxon>
    </lineage>
</organism>
<dbReference type="Gene3D" id="3.40.50.720">
    <property type="entry name" value="NAD(P)-binding Rossmann-like Domain"/>
    <property type="match status" value="1"/>
</dbReference>
<dbReference type="AlphaFoldDB" id="A0A9D9HAK3"/>
<dbReference type="Pfam" id="PF13478">
    <property type="entry name" value="XdhC_C"/>
    <property type="match status" value="1"/>
</dbReference>
<proteinExistence type="predicted"/>
<comment type="caution">
    <text evidence="3">The sequence shown here is derived from an EMBL/GenBank/DDBJ whole genome shotgun (WGS) entry which is preliminary data.</text>
</comment>
<accession>A0A9D9HAK3</accession>
<evidence type="ECO:0000313" key="4">
    <source>
        <dbReference type="Proteomes" id="UP000823633"/>
    </source>
</evidence>
<dbReference type="Pfam" id="PF02625">
    <property type="entry name" value="XdhC_CoxI"/>
    <property type="match status" value="1"/>
</dbReference>